<comment type="caution">
    <text evidence="3">The sequence shown here is derived from an EMBL/GenBank/DDBJ whole genome shotgun (WGS) entry which is preliminary data.</text>
</comment>
<gene>
    <name evidence="3" type="ORF">DX130_06635</name>
</gene>
<evidence type="ECO:0000313" key="4">
    <source>
        <dbReference type="Proteomes" id="UP000261905"/>
    </source>
</evidence>
<comment type="similarity">
    <text evidence="1">Belongs to the barstar family.</text>
</comment>
<accession>A0A371PKJ5</accession>
<organism evidence="3 4">
    <name type="scientific">Paenibacillus paeoniae</name>
    <dbReference type="NCBI Taxonomy" id="2292705"/>
    <lineage>
        <taxon>Bacteria</taxon>
        <taxon>Bacillati</taxon>
        <taxon>Bacillota</taxon>
        <taxon>Bacilli</taxon>
        <taxon>Bacillales</taxon>
        <taxon>Paenibacillaceae</taxon>
        <taxon>Paenibacillus</taxon>
    </lineage>
</organism>
<reference evidence="3 4" key="1">
    <citation type="submission" date="2018-08" db="EMBL/GenBank/DDBJ databases">
        <title>Paenibacillus sp. M4BSY-1, whole genome shotgun sequence.</title>
        <authorList>
            <person name="Tuo L."/>
        </authorList>
    </citation>
    <scope>NUCLEOTIDE SEQUENCE [LARGE SCALE GENOMIC DNA]</scope>
    <source>
        <strain evidence="3 4">M4BSY-1</strain>
    </source>
</reference>
<dbReference type="SUPFAM" id="SSF52038">
    <property type="entry name" value="Barstar-related"/>
    <property type="match status" value="1"/>
</dbReference>
<evidence type="ECO:0000256" key="1">
    <source>
        <dbReference type="ARBA" id="ARBA00006845"/>
    </source>
</evidence>
<dbReference type="OrthoDB" id="7575400at2"/>
<evidence type="ECO:0000259" key="2">
    <source>
        <dbReference type="Pfam" id="PF01337"/>
    </source>
</evidence>
<dbReference type="AlphaFoldDB" id="A0A371PKJ5"/>
<sequence length="89" mass="10427">MIRTIQLKQSDAEQFSDVHDWLKERLSLPEFYGRNLDALWDSVTGIVPLPLRIVWIADTDQAERYTAFVELFQEAADEYEDIAFEMVSE</sequence>
<dbReference type="InterPro" id="IPR035905">
    <property type="entry name" value="Barstar-like_sf"/>
</dbReference>
<evidence type="ECO:0000313" key="3">
    <source>
        <dbReference type="EMBL" id="REK76710.1"/>
    </source>
</evidence>
<protein>
    <submittedName>
        <fullName evidence="3">Barnase inhibitor</fullName>
    </submittedName>
</protein>
<proteinExistence type="inferred from homology"/>
<keyword evidence="4" id="KW-1185">Reference proteome</keyword>
<dbReference type="RefSeq" id="WP_116043793.1">
    <property type="nucleotide sequence ID" value="NZ_QUBQ01000001.1"/>
</dbReference>
<name>A0A371PKJ5_9BACL</name>
<dbReference type="Gene3D" id="3.30.370.10">
    <property type="entry name" value="Barstar-like"/>
    <property type="match status" value="1"/>
</dbReference>
<dbReference type="EMBL" id="QUBQ01000001">
    <property type="protein sequence ID" value="REK76710.1"/>
    <property type="molecule type" value="Genomic_DNA"/>
</dbReference>
<feature type="domain" description="Barstar (barnase inhibitor)" evidence="2">
    <location>
        <begin position="4"/>
        <end position="84"/>
    </location>
</feature>
<dbReference type="Pfam" id="PF01337">
    <property type="entry name" value="Barstar"/>
    <property type="match status" value="1"/>
</dbReference>
<dbReference type="InterPro" id="IPR000468">
    <property type="entry name" value="Barstar"/>
</dbReference>
<dbReference type="Proteomes" id="UP000261905">
    <property type="component" value="Unassembled WGS sequence"/>
</dbReference>